<dbReference type="RefSeq" id="WP_188915173.1">
    <property type="nucleotide sequence ID" value="NZ_BMMF01000014.1"/>
</dbReference>
<proteinExistence type="predicted"/>
<dbReference type="EMBL" id="BMMF01000014">
    <property type="protein sequence ID" value="GGK50217.1"/>
    <property type="molecule type" value="Genomic_DNA"/>
</dbReference>
<dbReference type="InterPro" id="IPR042099">
    <property type="entry name" value="ANL_N_sf"/>
</dbReference>
<dbReference type="SUPFAM" id="SSF56801">
    <property type="entry name" value="Acetyl-CoA synthetase-like"/>
    <property type="match status" value="1"/>
</dbReference>
<name>A0A917QI65_9HYPH</name>
<reference evidence="2 3" key="1">
    <citation type="journal article" date="2014" name="Int. J. Syst. Evol. Microbiol.">
        <title>Complete genome sequence of Corynebacterium casei LMG S-19264T (=DSM 44701T), isolated from a smear-ripened cheese.</title>
        <authorList>
            <consortium name="US DOE Joint Genome Institute (JGI-PGF)"/>
            <person name="Walter F."/>
            <person name="Albersmeier A."/>
            <person name="Kalinowski J."/>
            <person name="Ruckert C."/>
        </authorList>
    </citation>
    <scope>NUCLEOTIDE SEQUENCE [LARGE SCALE GENOMIC DNA]</scope>
    <source>
        <strain evidence="2 3">CGMCC 1.9161</strain>
    </source>
</reference>
<evidence type="ECO:0000313" key="2">
    <source>
        <dbReference type="EMBL" id="GGK50217.1"/>
    </source>
</evidence>
<protein>
    <recommendedName>
        <fullName evidence="1">AMP-dependent synthetase/ligase domain-containing protein</fullName>
    </recommendedName>
</protein>
<evidence type="ECO:0000313" key="3">
    <source>
        <dbReference type="Proteomes" id="UP000600449"/>
    </source>
</evidence>
<sequence length="432" mass="45539">MVAIAVDGARRGGDPREGSAPVAAPSLSALFAERAAATPRALAFVDQDGRDAWCGRPRIAWSYGAAMPMVERLAAFFASLGLAPGAHVAICLPGGSETLLTLLALERAGLTPCLLPVAWTRDDLARAVEATGAVAVVTQSVVGALKPAETFRDIAMAYYGLRFVTAFGPQPPDGVLDLDRVMVDERPILAGRGEVDGTAHDEEPAPAAPREGGIVTLARRGDEIEAAYRPISSWIAAASAFLEVARYGEGERIVHLVAPDDLMGLATGFAATLMTGATLELHGLFDGPALAASLAREEPTRLVVPGWMEEALLRTPLPRSVTGLVYLHGAPARFRARSGASQPAIDVLALEPWALVTRARGRSGQVAMRIEAKDARAGDPLVRRDEEGRLSVGGPAAHARRVLRGQVEADVPEWRETAWRADVFAGIVIGVA</sequence>
<gene>
    <name evidence="2" type="ORF">GCM10011322_41530</name>
</gene>
<dbReference type="Proteomes" id="UP000600449">
    <property type="component" value="Unassembled WGS sequence"/>
</dbReference>
<comment type="caution">
    <text evidence="2">The sequence shown here is derived from an EMBL/GenBank/DDBJ whole genome shotgun (WGS) entry which is preliminary data.</text>
</comment>
<dbReference type="AlphaFoldDB" id="A0A917QI65"/>
<feature type="domain" description="AMP-dependent synthetase/ligase" evidence="1">
    <location>
        <begin position="31"/>
        <end position="140"/>
    </location>
</feature>
<dbReference type="Gene3D" id="3.40.50.980">
    <property type="match status" value="1"/>
</dbReference>
<dbReference type="InterPro" id="IPR000873">
    <property type="entry name" value="AMP-dep_synth/lig_dom"/>
</dbReference>
<dbReference type="Pfam" id="PF00501">
    <property type="entry name" value="AMP-binding"/>
    <property type="match status" value="1"/>
</dbReference>
<keyword evidence="3" id="KW-1185">Reference proteome</keyword>
<evidence type="ECO:0000259" key="1">
    <source>
        <dbReference type="Pfam" id="PF00501"/>
    </source>
</evidence>
<dbReference type="Gene3D" id="3.40.50.12780">
    <property type="entry name" value="N-terminal domain of ligase-like"/>
    <property type="match status" value="1"/>
</dbReference>
<accession>A0A917QI65</accession>
<organism evidence="2 3">
    <name type="scientific">Salinarimonas ramus</name>
    <dbReference type="NCBI Taxonomy" id="690164"/>
    <lineage>
        <taxon>Bacteria</taxon>
        <taxon>Pseudomonadati</taxon>
        <taxon>Pseudomonadota</taxon>
        <taxon>Alphaproteobacteria</taxon>
        <taxon>Hyphomicrobiales</taxon>
        <taxon>Salinarimonadaceae</taxon>
        <taxon>Salinarimonas</taxon>
    </lineage>
</organism>